<evidence type="ECO:0008006" key="5">
    <source>
        <dbReference type="Google" id="ProtNLM"/>
    </source>
</evidence>
<name>A0A1F5TGF6_9BACT</name>
<proteinExistence type="predicted"/>
<feature type="transmembrane region" description="Helical" evidence="1">
    <location>
        <begin position="228"/>
        <end position="247"/>
    </location>
</feature>
<evidence type="ECO:0000256" key="2">
    <source>
        <dbReference type="SAM" id="SignalP"/>
    </source>
</evidence>
<protein>
    <recommendedName>
        <fullName evidence="5">Transglycosylase SLT domain-containing protein</fullName>
    </recommendedName>
</protein>
<sequence>MRAHQKIQILAIALWGILCGFSTMAQAGFAIGEQCSNTSELPTSQCNSGECEGSDIKMEHNAFCVCDKDSQCSDEATKLGLTIEPGETWECVDGEAASFDLDFCQSNKGKKIYPVSKEKSEELIKKEAEAKAAAAAPAAPTAPPVAPVNYQATPPKMSVPIPGLAPFESTEVTTGEMVSIPWLAQYIVAVYKYAIIIGAIIAVLALMVGGVQYLIGGAYAEAASGAKKIMLGAVGGLVLLLASNLILQMINPQLTRLGGIDLQSVVPIDYNVIADKEAEGGYITGGSSGSCAAPKNSVLAYCGVTTNSAPHPNKEALIQKFKNFAACGNFNYNILMGICEHESSFRPGLTNCCCFKGLFQFKNDTWTASMNGWPGGKDTAYYLSQISLSTSPLSKTDPRLYNDDLQTMGITGATMLAKAKIFARCKGDVSHLSDGDIATLLYLYHNSGTGSLGNVLANGGCNGGNNIEQAFIKSWVDIITTRCKERAFGKGKSVCTPGDGGYGGPYNSIEEAKAGAQKFGEGKARSVRKAGESRIIGTYKATNLFKAVPGAGTCPIKTK</sequence>
<feature type="transmembrane region" description="Helical" evidence="1">
    <location>
        <begin position="193"/>
        <end position="216"/>
    </location>
</feature>
<organism evidence="3 4">
    <name type="scientific">Candidatus Falkowbacteria bacterium RIFOXYC2_FULL_48_21</name>
    <dbReference type="NCBI Taxonomy" id="1798005"/>
    <lineage>
        <taxon>Bacteria</taxon>
        <taxon>Candidatus Falkowiibacteriota</taxon>
    </lineage>
</organism>
<keyword evidence="2" id="KW-0732">Signal</keyword>
<keyword evidence="1" id="KW-0472">Membrane</keyword>
<reference evidence="3 4" key="1">
    <citation type="journal article" date="2016" name="Nat. Commun.">
        <title>Thousands of microbial genomes shed light on interconnected biogeochemical processes in an aquifer system.</title>
        <authorList>
            <person name="Anantharaman K."/>
            <person name="Brown C.T."/>
            <person name="Hug L.A."/>
            <person name="Sharon I."/>
            <person name="Castelle C.J."/>
            <person name="Probst A.J."/>
            <person name="Thomas B.C."/>
            <person name="Singh A."/>
            <person name="Wilkins M.J."/>
            <person name="Karaoz U."/>
            <person name="Brodie E.L."/>
            <person name="Williams K.H."/>
            <person name="Hubbard S.S."/>
            <person name="Banfield J.F."/>
        </authorList>
    </citation>
    <scope>NUCLEOTIDE SEQUENCE [LARGE SCALE GENOMIC DNA]</scope>
</reference>
<dbReference type="AlphaFoldDB" id="A0A1F5TGF6"/>
<dbReference type="EMBL" id="MFGM01000011">
    <property type="protein sequence ID" value="OGF37997.1"/>
    <property type="molecule type" value="Genomic_DNA"/>
</dbReference>
<feature type="chain" id="PRO_5009521359" description="Transglycosylase SLT domain-containing protein" evidence="2">
    <location>
        <begin position="28"/>
        <end position="559"/>
    </location>
</feature>
<comment type="caution">
    <text evidence="3">The sequence shown here is derived from an EMBL/GenBank/DDBJ whole genome shotgun (WGS) entry which is preliminary data.</text>
</comment>
<accession>A0A1F5TGF6</accession>
<evidence type="ECO:0000313" key="3">
    <source>
        <dbReference type="EMBL" id="OGF37997.1"/>
    </source>
</evidence>
<evidence type="ECO:0000313" key="4">
    <source>
        <dbReference type="Proteomes" id="UP000178656"/>
    </source>
</evidence>
<keyword evidence="1" id="KW-0812">Transmembrane</keyword>
<evidence type="ECO:0000256" key="1">
    <source>
        <dbReference type="SAM" id="Phobius"/>
    </source>
</evidence>
<feature type="signal peptide" evidence="2">
    <location>
        <begin position="1"/>
        <end position="27"/>
    </location>
</feature>
<dbReference type="Gene3D" id="1.10.530.10">
    <property type="match status" value="1"/>
</dbReference>
<gene>
    <name evidence="3" type="ORF">A2482_01660</name>
</gene>
<dbReference type="Proteomes" id="UP000178656">
    <property type="component" value="Unassembled WGS sequence"/>
</dbReference>
<keyword evidence="1" id="KW-1133">Transmembrane helix</keyword>